<dbReference type="OrthoDB" id="1747567at2759"/>
<evidence type="ECO:0000259" key="2">
    <source>
        <dbReference type="Pfam" id="PF07727"/>
    </source>
</evidence>
<evidence type="ECO:0000313" key="4">
    <source>
        <dbReference type="Proteomes" id="UP000257109"/>
    </source>
</evidence>
<proteinExistence type="predicted"/>
<dbReference type="AlphaFoldDB" id="A0A371GNU4"/>
<sequence length="111" mass="12842">MELRRWLRGQGIRSQLVASGSIQPSIIQMTLSIDTKQDSQRRDTLELVALIIFLSLTAHFGWELHQFDVKNAFLHGDLEMNIEIPPRFGPTSKTNKVCKLRKAFYELKQFP</sequence>
<organism evidence="3 4">
    <name type="scientific">Mucuna pruriens</name>
    <name type="common">Velvet bean</name>
    <name type="synonym">Dolichos pruriens</name>
    <dbReference type="NCBI Taxonomy" id="157652"/>
    <lineage>
        <taxon>Eukaryota</taxon>
        <taxon>Viridiplantae</taxon>
        <taxon>Streptophyta</taxon>
        <taxon>Embryophyta</taxon>
        <taxon>Tracheophyta</taxon>
        <taxon>Spermatophyta</taxon>
        <taxon>Magnoliopsida</taxon>
        <taxon>eudicotyledons</taxon>
        <taxon>Gunneridae</taxon>
        <taxon>Pentapetalae</taxon>
        <taxon>rosids</taxon>
        <taxon>fabids</taxon>
        <taxon>Fabales</taxon>
        <taxon>Fabaceae</taxon>
        <taxon>Papilionoideae</taxon>
        <taxon>50 kb inversion clade</taxon>
        <taxon>NPAAA clade</taxon>
        <taxon>indigoferoid/millettioid clade</taxon>
        <taxon>Phaseoleae</taxon>
        <taxon>Mucuna</taxon>
    </lineage>
</organism>
<gene>
    <name evidence="3" type="ORF">CR513_25674</name>
</gene>
<name>A0A371GNU4_MUCPR</name>
<comment type="caution">
    <text evidence="3">The sequence shown here is derived from an EMBL/GenBank/DDBJ whole genome shotgun (WGS) entry which is preliminary data.</text>
</comment>
<keyword evidence="1" id="KW-0812">Transmembrane</keyword>
<dbReference type="EMBL" id="QJKJ01004920">
    <property type="protein sequence ID" value="RDX92231.1"/>
    <property type="molecule type" value="Genomic_DNA"/>
</dbReference>
<feature type="domain" description="Reverse transcriptase Ty1/copia-type" evidence="2">
    <location>
        <begin position="47"/>
        <end position="111"/>
    </location>
</feature>
<dbReference type="Pfam" id="PF07727">
    <property type="entry name" value="RVT_2"/>
    <property type="match status" value="1"/>
</dbReference>
<keyword evidence="1" id="KW-1133">Transmembrane helix</keyword>
<dbReference type="Proteomes" id="UP000257109">
    <property type="component" value="Unassembled WGS sequence"/>
</dbReference>
<protein>
    <recommendedName>
        <fullName evidence="2">Reverse transcriptase Ty1/copia-type domain-containing protein</fullName>
    </recommendedName>
</protein>
<dbReference type="InterPro" id="IPR013103">
    <property type="entry name" value="RVT_2"/>
</dbReference>
<feature type="transmembrane region" description="Helical" evidence="1">
    <location>
        <begin position="44"/>
        <end position="62"/>
    </location>
</feature>
<evidence type="ECO:0000256" key="1">
    <source>
        <dbReference type="SAM" id="Phobius"/>
    </source>
</evidence>
<feature type="non-terminal residue" evidence="3">
    <location>
        <position position="1"/>
    </location>
</feature>
<accession>A0A371GNU4</accession>
<keyword evidence="1" id="KW-0472">Membrane</keyword>
<reference evidence="3" key="1">
    <citation type="submission" date="2018-05" db="EMBL/GenBank/DDBJ databases">
        <title>Draft genome of Mucuna pruriens seed.</title>
        <authorList>
            <person name="Nnadi N.E."/>
            <person name="Vos R."/>
            <person name="Hasami M.H."/>
            <person name="Devisetty U.K."/>
            <person name="Aguiy J.C."/>
        </authorList>
    </citation>
    <scope>NUCLEOTIDE SEQUENCE [LARGE SCALE GENOMIC DNA]</scope>
    <source>
        <strain evidence="3">JCA_2017</strain>
    </source>
</reference>
<evidence type="ECO:0000313" key="3">
    <source>
        <dbReference type="EMBL" id="RDX92231.1"/>
    </source>
</evidence>
<keyword evidence="4" id="KW-1185">Reference proteome</keyword>